<dbReference type="KEGG" id="crx:CRECT_0270"/>
<dbReference type="RefSeq" id="WP_002945306.1">
    <property type="nucleotide sequence ID" value="NZ_CP012543.1"/>
</dbReference>
<dbReference type="EMBL" id="CP012543">
    <property type="protein sequence ID" value="QCD45968.1"/>
    <property type="molecule type" value="Genomic_DNA"/>
</dbReference>
<gene>
    <name evidence="1" type="ORF">CRECT_0270</name>
</gene>
<protein>
    <submittedName>
        <fullName evidence="1">Uncharacterized protein</fullName>
    </submittedName>
</protein>
<evidence type="ECO:0000313" key="1">
    <source>
        <dbReference type="EMBL" id="QCD45968.1"/>
    </source>
</evidence>
<proteinExistence type="predicted"/>
<accession>A0A6G5QJU4</accession>
<reference evidence="1 2" key="1">
    <citation type="submission" date="2016-07" db="EMBL/GenBank/DDBJ databases">
        <title>Comparative genomics of the Campylobacter concisus group.</title>
        <authorList>
            <person name="Miller W.G."/>
            <person name="Yee E."/>
            <person name="Chapman M.H."/>
            <person name="Huynh S."/>
            <person name="Bono J.L."/>
            <person name="On S.L.W."/>
            <person name="StLeger J."/>
            <person name="Foster G."/>
            <person name="Parker C.T."/>
        </authorList>
    </citation>
    <scope>NUCLEOTIDE SEQUENCE [LARGE SCALE GENOMIC DNA]</scope>
    <source>
        <strain evidence="1 2">ATCC 33238</strain>
    </source>
</reference>
<evidence type="ECO:0000313" key="2">
    <source>
        <dbReference type="Proteomes" id="UP000502377"/>
    </source>
</evidence>
<sequence>MAKSIIKNTLGIRSFNFALPADENVSKIFADRFLEGQYEIYKPILKSENEVGSQIWDVTVTGKSSEGRKTTFSFYLKGDMHEGHVKEMLCGKTFNNVKFDTVYIINMECINLG</sequence>
<dbReference type="AlphaFoldDB" id="A0A6G5QJU4"/>
<name>A0A6G5QJU4_CAMRE</name>
<organism evidence="1 2">
    <name type="scientific">Campylobacter rectus</name>
    <name type="common">Wolinella recta</name>
    <dbReference type="NCBI Taxonomy" id="203"/>
    <lineage>
        <taxon>Bacteria</taxon>
        <taxon>Pseudomonadati</taxon>
        <taxon>Campylobacterota</taxon>
        <taxon>Epsilonproteobacteria</taxon>
        <taxon>Campylobacterales</taxon>
        <taxon>Campylobacteraceae</taxon>
        <taxon>Campylobacter</taxon>
    </lineage>
</organism>
<dbReference type="Proteomes" id="UP000502377">
    <property type="component" value="Chromosome"/>
</dbReference>